<feature type="region of interest" description="Disordered" evidence="8">
    <location>
        <begin position="1"/>
        <end position="239"/>
    </location>
</feature>
<keyword evidence="11" id="KW-1185">Reference proteome</keyword>
<dbReference type="Proteomes" id="UP000217199">
    <property type="component" value="Unassembled WGS sequence"/>
</dbReference>
<dbReference type="InterPro" id="IPR045211">
    <property type="entry name" value="TFP11/STIP/Ntr1"/>
</dbReference>
<evidence type="ECO:0000313" key="11">
    <source>
        <dbReference type="Proteomes" id="UP000217199"/>
    </source>
</evidence>
<dbReference type="STRING" id="2282107.A0A286UL25"/>
<evidence type="ECO:0000256" key="8">
    <source>
        <dbReference type="SAM" id="MobiDB-lite"/>
    </source>
</evidence>
<gene>
    <name evidence="10" type="ORF">PNOK_0516300</name>
</gene>
<evidence type="ECO:0000256" key="6">
    <source>
        <dbReference type="ARBA" id="ARBA00023242"/>
    </source>
</evidence>
<organism evidence="10 11">
    <name type="scientific">Pyrrhoderma noxium</name>
    <dbReference type="NCBI Taxonomy" id="2282107"/>
    <lineage>
        <taxon>Eukaryota</taxon>
        <taxon>Fungi</taxon>
        <taxon>Dikarya</taxon>
        <taxon>Basidiomycota</taxon>
        <taxon>Agaricomycotina</taxon>
        <taxon>Agaricomycetes</taxon>
        <taxon>Hymenochaetales</taxon>
        <taxon>Hymenochaetaceae</taxon>
        <taxon>Pyrrhoderma</taxon>
    </lineage>
</organism>
<dbReference type="OrthoDB" id="4822at2759"/>
<feature type="region of interest" description="Disordered" evidence="8">
    <location>
        <begin position="294"/>
        <end position="348"/>
    </location>
</feature>
<dbReference type="GO" id="GO:0000390">
    <property type="term" value="P:spliceosomal complex disassembly"/>
    <property type="evidence" value="ECO:0007669"/>
    <property type="project" value="InterPro"/>
</dbReference>
<dbReference type="InterPro" id="IPR000467">
    <property type="entry name" value="G_patch_dom"/>
</dbReference>
<evidence type="ECO:0000256" key="3">
    <source>
        <dbReference type="ARBA" id="ARBA00022664"/>
    </source>
</evidence>
<feature type="compositionally biased region" description="Basic and acidic residues" evidence="8">
    <location>
        <begin position="294"/>
        <end position="312"/>
    </location>
</feature>
<evidence type="ECO:0000256" key="4">
    <source>
        <dbReference type="ARBA" id="ARBA00022728"/>
    </source>
</evidence>
<dbReference type="InParanoid" id="A0A286UL25"/>
<dbReference type="AlphaFoldDB" id="A0A286UL25"/>
<evidence type="ECO:0000256" key="1">
    <source>
        <dbReference type="ARBA" id="ARBA00004123"/>
    </source>
</evidence>
<dbReference type="InterPro" id="IPR022783">
    <property type="entry name" value="GCFC_dom"/>
</dbReference>
<dbReference type="SMART" id="SM00443">
    <property type="entry name" value="G_patch"/>
    <property type="match status" value="1"/>
</dbReference>
<feature type="compositionally biased region" description="Basic and acidic residues" evidence="8">
    <location>
        <begin position="842"/>
        <end position="859"/>
    </location>
</feature>
<dbReference type="PROSITE" id="PS50174">
    <property type="entry name" value="G_PATCH"/>
    <property type="match status" value="1"/>
</dbReference>
<keyword evidence="3" id="KW-0507">mRNA processing</keyword>
<feature type="compositionally biased region" description="Acidic residues" evidence="8">
    <location>
        <begin position="9"/>
        <end position="33"/>
    </location>
</feature>
<keyword evidence="7" id="KW-0175">Coiled coil</keyword>
<dbReference type="Pfam" id="PF12457">
    <property type="entry name" value="TIP_N"/>
    <property type="match status" value="1"/>
</dbReference>
<evidence type="ECO:0000256" key="2">
    <source>
        <dbReference type="ARBA" id="ARBA00010900"/>
    </source>
</evidence>
<comment type="caution">
    <text evidence="10">The sequence shown here is derived from an EMBL/GenBank/DDBJ whole genome shotgun (WGS) entry which is preliminary data.</text>
</comment>
<dbReference type="EMBL" id="NBII01000004">
    <property type="protein sequence ID" value="PAV20229.1"/>
    <property type="molecule type" value="Genomic_DNA"/>
</dbReference>
<accession>A0A286UL25</accession>
<comment type="similarity">
    <text evidence="2">Belongs to the TFP11/STIP family.</text>
</comment>
<feature type="compositionally biased region" description="Acidic residues" evidence="8">
    <location>
        <begin position="105"/>
        <end position="136"/>
    </location>
</feature>
<dbReference type="GO" id="GO:0071008">
    <property type="term" value="C:U2-type post-mRNA release spliceosomal complex"/>
    <property type="evidence" value="ECO:0007669"/>
    <property type="project" value="TreeGrafter"/>
</dbReference>
<dbReference type="Pfam" id="PF07842">
    <property type="entry name" value="GCFC"/>
    <property type="match status" value="1"/>
</dbReference>
<feature type="compositionally biased region" description="Polar residues" evidence="8">
    <location>
        <begin position="165"/>
        <end position="185"/>
    </location>
</feature>
<feature type="compositionally biased region" description="Polar residues" evidence="8">
    <location>
        <begin position="197"/>
        <end position="208"/>
    </location>
</feature>
<protein>
    <submittedName>
        <fullName evidence="10">TFP11-domain-containing</fullName>
    </submittedName>
</protein>
<feature type="compositionally biased region" description="Basic and acidic residues" evidence="8">
    <location>
        <begin position="94"/>
        <end position="104"/>
    </location>
</feature>
<sequence length="948" mass="106521">MARRKRILDDDDSSDASADSDDADFNMNEDADERAERDLLENPYGRKRRRRGNGKDDATYGVFGDDSEEEGFGGRRKKEEKRSDWTKAPAFISSEKKVDMRDTIEENSSESSDGEETKETDEEDVEDQEDTGDDSQDTGPPSPRVRMDEEEEEEELKPTIGGIGSISQRTGLNEPSFTNSNTTKSGIGANRGGIGSKSASTEASSTLPTAFGAARSQRAFVRDSSNSAPGTRAATPLSTSEQIHFNKLSGSFGARMLSKMGWQAGAGLGTDGTGIVTPVESKLRPKGMGIAFKGFKEKTEQSKAEARRRGEVVSDDEQEKKEKRKKGQGKGSQQAERADAWKKPKNQKIKVEHKSYEQIIAESGIEAPTAGVGMIIDATGATLREVSSLADVSLASWTPSTDPTRIPEVRHNLRLIAEACKIDLEGLAREAKALEARKKWIQEEDMRLRKRVEDEAELIRRLQGVHLVVDEVNSKAKEAAISDYEPSLEPFSSVIEKLSSEYSKEYERYHLDEIVIAAVLPTFRRVMTTWKPLEEPSAYTDILRRWRGALKMSTYDAAADMQVDAYGAKTVSSRPLQTDVPMTPYESLLWSIWLPKVRSAINNDWSPTSPSPAIKLLESWSDILPQFIKDNLMDQLILPKVSSAISNWNSKRSDVSLQAIVFPWLPHIGLRMESFIDDARRKIKSMLRSWTPKDGVPKDLLPWKEVFSRTEWEDMLLKYVVPKLGSLLRDDFRVNPRNQIMDPLNQVFAWSSILRQSILAQLLETEFFPKWLDILYIWLIQPQVKYGEIADWFTKWKEAFPEDVRNIPDVERGFVKGLQLMDEALQLGADAPTKLRKPSHLIRPEDNQTGKATKEKERPLPSRAQEITFRSLVEEFAASHNLLFLPAGKVHEKSRLPLFRVAKSVEGRGGLLVYLLDEAVWAASPEGTDDDYRAITLEDMVIRATKGK</sequence>
<evidence type="ECO:0000256" key="5">
    <source>
        <dbReference type="ARBA" id="ARBA00023187"/>
    </source>
</evidence>
<dbReference type="GO" id="GO:0003676">
    <property type="term" value="F:nucleic acid binding"/>
    <property type="evidence" value="ECO:0007669"/>
    <property type="project" value="InterPro"/>
</dbReference>
<proteinExistence type="inferred from homology"/>
<dbReference type="PANTHER" id="PTHR23329">
    <property type="entry name" value="TUFTELIN-INTERACTING PROTEIN 11-RELATED"/>
    <property type="match status" value="1"/>
</dbReference>
<feature type="region of interest" description="Disordered" evidence="8">
    <location>
        <begin position="836"/>
        <end position="859"/>
    </location>
</feature>
<keyword evidence="5" id="KW-0508">mRNA splicing</keyword>
<reference evidence="10 11" key="1">
    <citation type="journal article" date="2017" name="Mol. Ecol.">
        <title>Comparative and population genomic landscape of Phellinus noxius: A hypervariable fungus causing root rot in trees.</title>
        <authorList>
            <person name="Chung C.L."/>
            <person name="Lee T.J."/>
            <person name="Akiba M."/>
            <person name="Lee H.H."/>
            <person name="Kuo T.H."/>
            <person name="Liu D."/>
            <person name="Ke H.M."/>
            <person name="Yokoi T."/>
            <person name="Roa M.B."/>
            <person name="Lu M.J."/>
            <person name="Chang Y.Y."/>
            <person name="Ann P.J."/>
            <person name="Tsai J.N."/>
            <person name="Chen C.Y."/>
            <person name="Tzean S.S."/>
            <person name="Ota Y."/>
            <person name="Hattori T."/>
            <person name="Sahashi N."/>
            <person name="Liou R.F."/>
            <person name="Kikuchi T."/>
            <person name="Tsai I.J."/>
        </authorList>
    </citation>
    <scope>NUCLEOTIDE SEQUENCE [LARGE SCALE GENOMIC DNA]</scope>
    <source>
        <strain evidence="10 11">FFPRI411160</strain>
    </source>
</reference>
<dbReference type="Pfam" id="PF01585">
    <property type="entry name" value="G-patch"/>
    <property type="match status" value="1"/>
</dbReference>
<evidence type="ECO:0000256" key="7">
    <source>
        <dbReference type="SAM" id="Coils"/>
    </source>
</evidence>
<name>A0A286UL25_9AGAM</name>
<evidence type="ECO:0000313" key="10">
    <source>
        <dbReference type="EMBL" id="PAV20229.1"/>
    </source>
</evidence>
<keyword evidence="6" id="KW-0539">Nucleus</keyword>
<evidence type="ECO:0000259" key="9">
    <source>
        <dbReference type="PROSITE" id="PS50174"/>
    </source>
</evidence>
<comment type="subcellular location">
    <subcellularLocation>
        <location evidence="1">Nucleus</location>
    </subcellularLocation>
</comment>
<feature type="domain" description="G-patch" evidence="9">
    <location>
        <begin position="249"/>
        <end position="295"/>
    </location>
</feature>
<dbReference type="InterPro" id="IPR022159">
    <property type="entry name" value="STIP/TFIP11_N"/>
</dbReference>
<dbReference type="PANTHER" id="PTHR23329:SF1">
    <property type="entry name" value="TUFTELIN-INTERACTING PROTEIN 11"/>
    <property type="match status" value="1"/>
</dbReference>
<keyword evidence="4" id="KW-0747">Spliceosome</keyword>
<dbReference type="FunCoup" id="A0A286UL25">
    <property type="interactions" value="634"/>
</dbReference>
<feature type="coiled-coil region" evidence="7">
    <location>
        <begin position="417"/>
        <end position="444"/>
    </location>
</feature>